<dbReference type="AlphaFoldDB" id="S8C5R6"/>
<dbReference type="OrthoDB" id="5328467at2759"/>
<name>S8C5R6_DACHA</name>
<evidence type="ECO:0000256" key="2">
    <source>
        <dbReference type="ARBA" id="ARBA00022692"/>
    </source>
</evidence>
<feature type="transmembrane region" description="Helical" evidence="7">
    <location>
        <begin position="254"/>
        <end position="277"/>
    </location>
</feature>
<evidence type="ECO:0000256" key="1">
    <source>
        <dbReference type="ARBA" id="ARBA00004141"/>
    </source>
</evidence>
<reference evidence="10" key="2">
    <citation type="submission" date="2013-04" db="EMBL/GenBank/DDBJ databases">
        <title>Genomic mechanisms accounting for the adaptation to parasitism in nematode-trapping fungi.</title>
        <authorList>
            <person name="Ahren D.G."/>
        </authorList>
    </citation>
    <scope>NUCLEOTIDE SEQUENCE [LARGE SCALE GENOMIC DNA]</scope>
    <source>
        <strain evidence="10">CBS 200.50</strain>
    </source>
</reference>
<feature type="transmembrane region" description="Helical" evidence="7">
    <location>
        <begin position="220"/>
        <end position="242"/>
    </location>
</feature>
<dbReference type="PANTHER" id="PTHR33048:SF47">
    <property type="entry name" value="INTEGRAL MEMBRANE PROTEIN-RELATED"/>
    <property type="match status" value="1"/>
</dbReference>
<dbReference type="Pfam" id="PF20684">
    <property type="entry name" value="Fung_rhodopsin"/>
    <property type="match status" value="1"/>
</dbReference>
<keyword evidence="3 7" id="KW-1133">Transmembrane helix</keyword>
<feature type="transmembrane region" description="Helical" evidence="7">
    <location>
        <begin position="89"/>
        <end position="112"/>
    </location>
</feature>
<feature type="transmembrane region" description="Helical" evidence="7">
    <location>
        <begin position="58"/>
        <end position="77"/>
    </location>
</feature>
<dbReference type="Proteomes" id="UP000015100">
    <property type="component" value="Unassembled WGS sequence"/>
</dbReference>
<keyword evidence="4 7" id="KW-0472">Membrane</keyword>
<organism evidence="9 10">
    <name type="scientific">Dactylellina haptotyla (strain CBS 200.50)</name>
    <name type="common">Nematode-trapping fungus</name>
    <name type="synonym">Monacrosporium haptotylum</name>
    <dbReference type="NCBI Taxonomy" id="1284197"/>
    <lineage>
        <taxon>Eukaryota</taxon>
        <taxon>Fungi</taxon>
        <taxon>Dikarya</taxon>
        <taxon>Ascomycota</taxon>
        <taxon>Pezizomycotina</taxon>
        <taxon>Orbiliomycetes</taxon>
        <taxon>Orbiliales</taxon>
        <taxon>Orbiliaceae</taxon>
        <taxon>Dactylellina</taxon>
    </lineage>
</organism>
<evidence type="ECO:0000256" key="5">
    <source>
        <dbReference type="ARBA" id="ARBA00038359"/>
    </source>
</evidence>
<comment type="similarity">
    <text evidence="5">Belongs to the SAT4 family.</text>
</comment>
<protein>
    <recommendedName>
        <fullName evidence="8">Rhodopsin domain-containing protein</fullName>
    </recommendedName>
</protein>
<evidence type="ECO:0000256" key="6">
    <source>
        <dbReference type="SAM" id="MobiDB-lite"/>
    </source>
</evidence>
<feature type="transmembrane region" description="Helical" evidence="7">
    <location>
        <begin position="289"/>
        <end position="318"/>
    </location>
</feature>
<feature type="region of interest" description="Disordered" evidence="6">
    <location>
        <begin position="474"/>
        <end position="493"/>
    </location>
</feature>
<feature type="transmembrane region" description="Helical" evidence="7">
    <location>
        <begin position="171"/>
        <end position="194"/>
    </location>
</feature>
<evidence type="ECO:0000256" key="7">
    <source>
        <dbReference type="SAM" id="Phobius"/>
    </source>
</evidence>
<evidence type="ECO:0000256" key="4">
    <source>
        <dbReference type="ARBA" id="ARBA00023136"/>
    </source>
</evidence>
<evidence type="ECO:0000259" key="8">
    <source>
        <dbReference type="Pfam" id="PF20684"/>
    </source>
</evidence>
<keyword evidence="10" id="KW-1185">Reference proteome</keyword>
<feature type="domain" description="Rhodopsin" evidence="8">
    <location>
        <begin position="86"/>
        <end position="317"/>
    </location>
</feature>
<reference evidence="9 10" key="1">
    <citation type="journal article" date="2013" name="PLoS Genet.">
        <title>Genomic mechanisms accounting for the adaptation to parasitism in nematode-trapping fungi.</title>
        <authorList>
            <person name="Meerupati T."/>
            <person name="Andersson K.M."/>
            <person name="Friman E."/>
            <person name="Kumar D."/>
            <person name="Tunlid A."/>
            <person name="Ahren D."/>
        </authorList>
    </citation>
    <scope>NUCLEOTIDE SEQUENCE [LARGE SCALE GENOMIC DNA]</scope>
    <source>
        <strain evidence="9 10">CBS 200.50</strain>
    </source>
</reference>
<comment type="caution">
    <text evidence="9">The sequence shown here is derived from an EMBL/GenBank/DDBJ whole genome shotgun (WGS) entry which is preliminary data.</text>
</comment>
<dbReference type="HOGENOM" id="CLU_553228_0_0_1"/>
<gene>
    <name evidence="9" type="ORF">H072_2970</name>
</gene>
<dbReference type="InterPro" id="IPR052337">
    <property type="entry name" value="SAT4-like"/>
</dbReference>
<feature type="compositionally biased region" description="Basic and acidic residues" evidence="6">
    <location>
        <begin position="484"/>
        <end position="493"/>
    </location>
</feature>
<dbReference type="OMA" id="NIILIWI"/>
<dbReference type="InterPro" id="IPR049326">
    <property type="entry name" value="Rhodopsin_dom_fungi"/>
</dbReference>
<evidence type="ECO:0000313" key="9">
    <source>
        <dbReference type="EMBL" id="EPS43037.1"/>
    </source>
</evidence>
<sequence length="493" mass="56093">MSSAAETLSTGQTMKDLIQLAQLRNLSGPSVRFPKDWVPPALLDPNYVPPVRLRETHLASGTIFLVISGLLVSWKIVTTQGTRTTKLLFLEDWLLLMALTGQVTYIALTWVGQQYQVGWHVYDVKYRSVVELYKFTGIGNIILIWIYCTSRASLLISMRRMYSPIHTRIKFLIDFLAVAKFFTLVICIFAFVFAVPQHPEAPFDIGSALKNGANILESDIHLMATQAAFDTIILLCPFPLLWKLKNLPRRRFGQIMAFCGFGIITLLVGYARLGVIIHMKDIIWDDFTWYLPIVGITNNIEIFLVMITACLPTANLFFKWAYNKPRIPAATPRLTRRTIRKYRKKKNPDSTTDTVQTEDTYDGEWLKYEEVIPSENIRAEDLRIARIRTIDAPLPMESAVISKPDSIASNYDKETTLPIRSSIGNAKYLHHGEPSASSRKSIVSLRETDIGDEEEDNFYEMLIPSDAFFPFETGLRPRPSVRPSGEHHELQNV</sequence>
<dbReference type="GO" id="GO:0016020">
    <property type="term" value="C:membrane"/>
    <property type="evidence" value="ECO:0007669"/>
    <property type="project" value="UniProtKB-SubCell"/>
</dbReference>
<keyword evidence="2 7" id="KW-0812">Transmembrane</keyword>
<evidence type="ECO:0000313" key="10">
    <source>
        <dbReference type="Proteomes" id="UP000015100"/>
    </source>
</evidence>
<proteinExistence type="inferred from homology"/>
<evidence type="ECO:0000256" key="3">
    <source>
        <dbReference type="ARBA" id="ARBA00022989"/>
    </source>
</evidence>
<dbReference type="PANTHER" id="PTHR33048">
    <property type="entry name" value="PTH11-LIKE INTEGRAL MEMBRANE PROTEIN (AFU_ORTHOLOGUE AFUA_5G11245)"/>
    <property type="match status" value="1"/>
</dbReference>
<accession>S8C5R6</accession>
<feature type="transmembrane region" description="Helical" evidence="7">
    <location>
        <begin position="132"/>
        <end position="150"/>
    </location>
</feature>
<dbReference type="EMBL" id="AQGS01000090">
    <property type="protein sequence ID" value="EPS43037.1"/>
    <property type="molecule type" value="Genomic_DNA"/>
</dbReference>
<comment type="subcellular location">
    <subcellularLocation>
        <location evidence="1">Membrane</location>
        <topology evidence="1">Multi-pass membrane protein</topology>
    </subcellularLocation>
</comment>